<gene>
    <name evidence="1" type="ORF">CURHAP_LOCUS6957</name>
    <name evidence="2" type="ORF">ORAREDHAP_LOCUS6946</name>
</gene>
<sequence length="80" mass="8994">MIYTINGAVGLDRWGHVVFQHHNVDQSRFHRLRAPIVVACGGDHPVKILIFGVVGDDRDGDDDDNDDDENRSLWCGCCCR</sequence>
<name>A0A6J5TPJ2_PRUAR</name>
<keyword evidence="4" id="KW-1185">Reference proteome</keyword>
<evidence type="ECO:0000313" key="4">
    <source>
        <dbReference type="Proteomes" id="UP000507245"/>
    </source>
</evidence>
<dbReference type="EMBL" id="CAEKDK010000001">
    <property type="protein sequence ID" value="CAB4264955.1"/>
    <property type="molecule type" value="Genomic_DNA"/>
</dbReference>
<dbReference type="Proteomes" id="UP000507222">
    <property type="component" value="Unassembled WGS sequence"/>
</dbReference>
<reference evidence="4" key="1">
    <citation type="journal article" date="2020" name="Genome Biol.">
        <title>Gamete binning: chromosome-level and haplotype-resolved genome assembly enabled by high-throughput single-cell sequencing of gamete genomes.</title>
        <authorList>
            <person name="Campoy J.A."/>
            <person name="Sun H."/>
            <person name="Goel M."/>
            <person name="Jiao W.-B."/>
            <person name="Folz-Donahue K."/>
            <person name="Wang N."/>
            <person name="Rubio M."/>
            <person name="Liu C."/>
            <person name="Kukat C."/>
            <person name="Ruiz D."/>
            <person name="Huettel B."/>
            <person name="Schneeberger K."/>
        </authorList>
    </citation>
    <scope>NUCLEOTIDE SEQUENCE [LARGE SCALE GENOMIC DNA]</scope>
    <source>
        <strain evidence="4">cv. Rojo Pasion</strain>
    </source>
</reference>
<dbReference type="Proteomes" id="UP000507245">
    <property type="component" value="Unassembled WGS sequence"/>
</dbReference>
<evidence type="ECO:0000313" key="3">
    <source>
        <dbReference type="Proteomes" id="UP000507222"/>
    </source>
</evidence>
<accession>A0A6J5TPJ2</accession>
<dbReference type="AlphaFoldDB" id="A0A6J5TPJ2"/>
<dbReference type="EMBL" id="CAEKKB010000001">
    <property type="protein sequence ID" value="CAB4295550.1"/>
    <property type="molecule type" value="Genomic_DNA"/>
</dbReference>
<proteinExistence type="predicted"/>
<organism evidence="1 3">
    <name type="scientific">Prunus armeniaca</name>
    <name type="common">Apricot</name>
    <name type="synonym">Armeniaca vulgaris</name>
    <dbReference type="NCBI Taxonomy" id="36596"/>
    <lineage>
        <taxon>Eukaryota</taxon>
        <taxon>Viridiplantae</taxon>
        <taxon>Streptophyta</taxon>
        <taxon>Embryophyta</taxon>
        <taxon>Tracheophyta</taxon>
        <taxon>Spermatophyta</taxon>
        <taxon>Magnoliopsida</taxon>
        <taxon>eudicotyledons</taxon>
        <taxon>Gunneridae</taxon>
        <taxon>Pentapetalae</taxon>
        <taxon>rosids</taxon>
        <taxon>fabids</taxon>
        <taxon>Rosales</taxon>
        <taxon>Rosaceae</taxon>
        <taxon>Amygdaloideae</taxon>
        <taxon>Amygdaleae</taxon>
        <taxon>Prunus</taxon>
    </lineage>
</organism>
<evidence type="ECO:0000313" key="1">
    <source>
        <dbReference type="EMBL" id="CAB4264955.1"/>
    </source>
</evidence>
<evidence type="ECO:0000313" key="2">
    <source>
        <dbReference type="EMBL" id="CAB4295550.1"/>
    </source>
</evidence>
<protein>
    <submittedName>
        <fullName evidence="1">Uncharacterized protein</fullName>
    </submittedName>
</protein>
<reference evidence="1 3" key="2">
    <citation type="submission" date="2020-05" db="EMBL/GenBank/DDBJ databases">
        <authorList>
            <person name="Campoy J."/>
            <person name="Schneeberger K."/>
            <person name="Spophaly S."/>
        </authorList>
    </citation>
    <scope>NUCLEOTIDE SEQUENCE [LARGE SCALE GENOMIC DNA]</scope>
    <source>
        <strain evidence="1">PruArmRojPasFocal</strain>
    </source>
</reference>